<dbReference type="PIRSF" id="PIRSF000303">
    <property type="entry name" value="Glutathion_perox"/>
    <property type="match status" value="1"/>
</dbReference>
<comment type="caution">
    <text evidence="6">The sequence shown here is derived from an EMBL/GenBank/DDBJ whole genome shotgun (WGS) entry which is preliminary data.</text>
</comment>
<dbReference type="InterPro" id="IPR029760">
    <property type="entry name" value="GPX_CS"/>
</dbReference>
<evidence type="ECO:0000313" key="6">
    <source>
        <dbReference type="EMBL" id="MDZ5474020.1"/>
    </source>
</evidence>
<accession>A0ABU5J3L6</accession>
<dbReference type="Pfam" id="PF00255">
    <property type="entry name" value="GSHPx"/>
    <property type="match status" value="1"/>
</dbReference>
<dbReference type="InterPro" id="IPR029759">
    <property type="entry name" value="GPX_AS"/>
</dbReference>
<evidence type="ECO:0000256" key="2">
    <source>
        <dbReference type="ARBA" id="ARBA00022559"/>
    </source>
</evidence>
<sequence length="183" mass="21132">MSVYDFTAKAMNGREVSLSEYEGKAMLIVNTASQCGFTFQYQDLQGLYEKYKEQGLVVLGFPCNQFAGQEPGKNEEVQSFCELRYGVSFPMFQKINVRDEDAHPLFNYLTFEKPFEGFDTNHPVAKILIPLLKEKHPEYLIGDSIKWNFTKFLINREGNVVKRFEATTDPLDMEQDIERVLNS</sequence>
<dbReference type="GO" id="GO:0004601">
    <property type="term" value="F:peroxidase activity"/>
    <property type="evidence" value="ECO:0007669"/>
    <property type="project" value="UniProtKB-KW"/>
</dbReference>
<dbReference type="InterPro" id="IPR013766">
    <property type="entry name" value="Thioredoxin_domain"/>
</dbReference>
<dbReference type="Gene3D" id="3.40.30.10">
    <property type="entry name" value="Glutaredoxin"/>
    <property type="match status" value="1"/>
</dbReference>
<dbReference type="PROSITE" id="PS00763">
    <property type="entry name" value="GLUTATHIONE_PEROXID_2"/>
    <property type="match status" value="1"/>
</dbReference>
<dbReference type="CDD" id="cd00340">
    <property type="entry name" value="GSH_Peroxidase"/>
    <property type="match status" value="1"/>
</dbReference>
<dbReference type="PANTHER" id="PTHR11592">
    <property type="entry name" value="GLUTATHIONE PEROXIDASE"/>
    <property type="match status" value="1"/>
</dbReference>
<keyword evidence="2 4" id="KW-0575">Peroxidase</keyword>
<evidence type="ECO:0000256" key="4">
    <source>
        <dbReference type="RuleBase" id="RU000499"/>
    </source>
</evidence>
<name>A0ABU5J3L6_9BACI</name>
<reference evidence="6 7" key="1">
    <citation type="submission" date="2023-11" db="EMBL/GenBank/DDBJ databases">
        <title>Bacillus jintuensis, isolated from a mudflat on the Beibu Gulf coast.</title>
        <authorList>
            <person name="Li M."/>
        </authorList>
    </citation>
    <scope>NUCLEOTIDE SEQUENCE [LARGE SCALE GENOMIC DNA]</scope>
    <source>
        <strain evidence="6 7">31A1R</strain>
    </source>
</reference>
<dbReference type="EMBL" id="JAXOFX010000019">
    <property type="protein sequence ID" value="MDZ5474020.1"/>
    <property type="molecule type" value="Genomic_DNA"/>
</dbReference>
<dbReference type="PROSITE" id="PS00460">
    <property type="entry name" value="GLUTATHIONE_PEROXID_1"/>
    <property type="match status" value="1"/>
</dbReference>
<dbReference type="SUPFAM" id="SSF52833">
    <property type="entry name" value="Thioredoxin-like"/>
    <property type="match status" value="1"/>
</dbReference>
<evidence type="ECO:0000313" key="7">
    <source>
        <dbReference type="Proteomes" id="UP001290455"/>
    </source>
</evidence>
<dbReference type="InterPro" id="IPR000889">
    <property type="entry name" value="Glutathione_peroxidase"/>
</dbReference>
<comment type="similarity">
    <text evidence="1 4">Belongs to the glutathione peroxidase family.</text>
</comment>
<organism evidence="6 7">
    <name type="scientific">Robertmurraya mangrovi</name>
    <dbReference type="NCBI Taxonomy" id="3098077"/>
    <lineage>
        <taxon>Bacteria</taxon>
        <taxon>Bacillati</taxon>
        <taxon>Bacillota</taxon>
        <taxon>Bacilli</taxon>
        <taxon>Bacillales</taxon>
        <taxon>Bacillaceae</taxon>
        <taxon>Robertmurraya</taxon>
    </lineage>
</organism>
<gene>
    <name evidence="6" type="ORF">SM124_20060</name>
</gene>
<protein>
    <recommendedName>
        <fullName evidence="4">Glutathione peroxidase</fullName>
    </recommendedName>
</protein>
<keyword evidence="3 4" id="KW-0560">Oxidoreductase</keyword>
<dbReference type="PROSITE" id="PS51355">
    <property type="entry name" value="GLUTATHIONE_PEROXID_3"/>
    <property type="match status" value="1"/>
</dbReference>
<evidence type="ECO:0000259" key="5">
    <source>
        <dbReference type="PROSITE" id="PS51352"/>
    </source>
</evidence>
<dbReference type="InterPro" id="IPR036249">
    <property type="entry name" value="Thioredoxin-like_sf"/>
</dbReference>
<keyword evidence="7" id="KW-1185">Reference proteome</keyword>
<dbReference type="Proteomes" id="UP001290455">
    <property type="component" value="Unassembled WGS sequence"/>
</dbReference>
<dbReference type="PRINTS" id="PR01011">
    <property type="entry name" value="GLUTPROXDASE"/>
</dbReference>
<dbReference type="RefSeq" id="WP_322448315.1">
    <property type="nucleotide sequence ID" value="NZ_JAXOFX010000019.1"/>
</dbReference>
<feature type="domain" description="Thioredoxin" evidence="5">
    <location>
        <begin position="1"/>
        <end position="182"/>
    </location>
</feature>
<proteinExistence type="inferred from homology"/>
<dbReference type="PANTHER" id="PTHR11592:SF78">
    <property type="entry name" value="GLUTATHIONE PEROXIDASE"/>
    <property type="match status" value="1"/>
</dbReference>
<dbReference type="PROSITE" id="PS51352">
    <property type="entry name" value="THIOREDOXIN_2"/>
    <property type="match status" value="1"/>
</dbReference>
<evidence type="ECO:0000256" key="1">
    <source>
        <dbReference type="ARBA" id="ARBA00006926"/>
    </source>
</evidence>
<evidence type="ECO:0000256" key="3">
    <source>
        <dbReference type="ARBA" id="ARBA00023002"/>
    </source>
</evidence>